<dbReference type="OrthoDB" id="412814at2759"/>
<dbReference type="AlphaFoldDB" id="A0A6P4FUB6"/>
<name>A0A6P4FUB6_DRORH</name>
<dbReference type="SUPFAM" id="SSF53187">
    <property type="entry name" value="Zn-dependent exopeptidases"/>
    <property type="match status" value="1"/>
</dbReference>
<dbReference type="GO" id="GO:0030145">
    <property type="term" value="F:manganese ion binding"/>
    <property type="evidence" value="ECO:0007669"/>
    <property type="project" value="InterPro"/>
</dbReference>
<dbReference type="PANTHER" id="PTHR11963">
    <property type="entry name" value="LEUCINE AMINOPEPTIDASE-RELATED"/>
    <property type="match status" value="1"/>
</dbReference>
<dbReference type="GO" id="GO:0005737">
    <property type="term" value="C:cytoplasm"/>
    <property type="evidence" value="ECO:0007669"/>
    <property type="project" value="InterPro"/>
</dbReference>
<evidence type="ECO:0000256" key="1">
    <source>
        <dbReference type="ARBA" id="ARBA00009528"/>
    </source>
</evidence>
<proteinExistence type="inferred from homology"/>
<evidence type="ECO:0000256" key="4">
    <source>
        <dbReference type="ARBA" id="ARBA00022801"/>
    </source>
</evidence>
<dbReference type="Gene3D" id="3.40.630.10">
    <property type="entry name" value="Zn peptidases"/>
    <property type="match status" value="1"/>
</dbReference>
<reference evidence="6" key="1">
    <citation type="submission" date="2025-08" db="UniProtKB">
        <authorList>
            <consortium name="RefSeq"/>
        </authorList>
    </citation>
    <scope>IDENTIFICATION</scope>
</reference>
<dbReference type="PRINTS" id="PR00481">
    <property type="entry name" value="LAMNOPPTDASE"/>
</dbReference>
<feature type="domain" description="Cytosol aminopeptidase" evidence="5">
    <location>
        <begin position="64"/>
        <end position="71"/>
    </location>
</feature>
<protein>
    <submittedName>
        <fullName evidence="6">Probable aminopeptidase NPEPL1</fullName>
    </submittedName>
</protein>
<keyword evidence="2 6" id="KW-0031">Aminopeptidase</keyword>
<gene>
    <name evidence="6" type="primary">LOC108053105</name>
</gene>
<dbReference type="PANTHER" id="PTHR11963:SF4">
    <property type="entry name" value="AMINOPEPTIDASE NPEPL1-RELATED"/>
    <property type="match status" value="1"/>
</dbReference>
<evidence type="ECO:0000259" key="5">
    <source>
        <dbReference type="PROSITE" id="PS00631"/>
    </source>
</evidence>
<accession>A0A6P4FUB6</accession>
<evidence type="ECO:0000313" key="6">
    <source>
        <dbReference type="RefSeq" id="XP_016991178.1"/>
    </source>
</evidence>
<dbReference type="InterPro" id="IPR011356">
    <property type="entry name" value="Leucine_aapep/pepB"/>
</dbReference>
<keyword evidence="3" id="KW-0645">Protease</keyword>
<keyword evidence="4" id="KW-0378">Hydrolase</keyword>
<dbReference type="PROSITE" id="PS00631">
    <property type="entry name" value="CYTOSOL_AP"/>
    <property type="match status" value="1"/>
</dbReference>
<dbReference type="RefSeq" id="XP_016991178.1">
    <property type="nucleotide sequence ID" value="XM_017135689.1"/>
</dbReference>
<feature type="non-terminal residue" evidence="6">
    <location>
        <position position="99"/>
    </location>
</feature>
<dbReference type="InterPro" id="IPR000819">
    <property type="entry name" value="Peptidase_M17_C"/>
</dbReference>
<dbReference type="GO" id="GO:0006508">
    <property type="term" value="P:proteolysis"/>
    <property type="evidence" value="ECO:0007669"/>
    <property type="project" value="UniProtKB-KW"/>
</dbReference>
<dbReference type="GO" id="GO:0070006">
    <property type="term" value="F:metalloaminopeptidase activity"/>
    <property type="evidence" value="ECO:0007669"/>
    <property type="project" value="InterPro"/>
</dbReference>
<comment type="similarity">
    <text evidence="1">Belongs to the peptidase M17 family.</text>
</comment>
<dbReference type="Pfam" id="PF00883">
    <property type="entry name" value="Peptidase_M17"/>
    <property type="match status" value="1"/>
</dbReference>
<sequence>MPGMKRDCGGAAAILGAFYAAVKCGFKDNLHAVFCMAENSVGPNATRPDDIHTLYSGRTVEINNTDAEGRLVLADGVCFANKDLKANIILDMATLTGAQ</sequence>
<evidence type="ECO:0000256" key="3">
    <source>
        <dbReference type="ARBA" id="ARBA00022670"/>
    </source>
</evidence>
<organism evidence="6">
    <name type="scientific">Drosophila rhopaloa</name>
    <name type="common">Fruit fly</name>
    <dbReference type="NCBI Taxonomy" id="1041015"/>
    <lineage>
        <taxon>Eukaryota</taxon>
        <taxon>Metazoa</taxon>
        <taxon>Ecdysozoa</taxon>
        <taxon>Arthropoda</taxon>
        <taxon>Hexapoda</taxon>
        <taxon>Insecta</taxon>
        <taxon>Pterygota</taxon>
        <taxon>Neoptera</taxon>
        <taxon>Endopterygota</taxon>
        <taxon>Diptera</taxon>
        <taxon>Brachycera</taxon>
        <taxon>Muscomorpha</taxon>
        <taxon>Ephydroidea</taxon>
        <taxon>Drosophilidae</taxon>
        <taxon>Drosophila</taxon>
        <taxon>Sophophora</taxon>
    </lineage>
</organism>
<evidence type="ECO:0000256" key="2">
    <source>
        <dbReference type="ARBA" id="ARBA00022438"/>
    </source>
</evidence>